<reference evidence="2" key="1">
    <citation type="submission" date="2020-08" db="EMBL/GenBank/DDBJ databases">
        <authorList>
            <person name="Cejkova D."/>
            <person name="Kubasova T."/>
            <person name="Jahodarova E."/>
            <person name="Rychlik I."/>
        </authorList>
    </citation>
    <scope>NUCLEOTIDE SEQUENCE</scope>
    <source>
        <strain evidence="2">An836</strain>
    </source>
</reference>
<organism evidence="2 3">
    <name type="scientific">Bifidobacterium pullorum subsp. saeculare</name>
    <dbReference type="NCBI Taxonomy" id="78257"/>
    <lineage>
        <taxon>Bacteria</taxon>
        <taxon>Bacillati</taxon>
        <taxon>Actinomycetota</taxon>
        <taxon>Actinomycetes</taxon>
        <taxon>Bifidobacteriales</taxon>
        <taxon>Bifidobacteriaceae</taxon>
        <taxon>Bifidobacterium</taxon>
    </lineage>
</organism>
<dbReference type="Proteomes" id="UP000718821">
    <property type="component" value="Unassembled WGS sequence"/>
</dbReference>
<evidence type="ECO:0000313" key="2">
    <source>
        <dbReference type="EMBL" id="MBM6698875.1"/>
    </source>
</evidence>
<dbReference type="InterPro" id="IPR011335">
    <property type="entry name" value="Restrct_endonuc-II-like"/>
</dbReference>
<feature type="domain" description="DUF559" evidence="1">
    <location>
        <begin position="205"/>
        <end position="258"/>
    </location>
</feature>
<evidence type="ECO:0000259" key="1">
    <source>
        <dbReference type="Pfam" id="PF04480"/>
    </source>
</evidence>
<dbReference type="InterPro" id="IPR007569">
    <property type="entry name" value="DUF559"/>
</dbReference>
<dbReference type="Pfam" id="PF04480">
    <property type="entry name" value="DUF559"/>
    <property type="match status" value="1"/>
</dbReference>
<dbReference type="AlphaFoldDB" id="A0A938WUB8"/>
<accession>A0A938WUB8</accession>
<keyword evidence="3" id="KW-1185">Reference proteome</keyword>
<dbReference type="EMBL" id="JACLYU010000001">
    <property type="protein sequence ID" value="MBM6698875.1"/>
    <property type="molecule type" value="Genomic_DNA"/>
</dbReference>
<evidence type="ECO:0000313" key="3">
    <source>
        <dbReference type="Proteomes" id="UP000718821"/>
    </source>
</evidence>
<protein>
    <submittedName>
        <fullName evidence="2">DUF559 domain-containing protein</fullName>
    </submittedName>
</protein>
<proteinExistence type="predicted"/>
<sequence length="316" mass="36562">MDAMNDLPVIGGEVRDYMRTELMRRGADCHDRCLRYMESLCKARTVCFALDTALALLEVEQPRCAALPGGMLRVVVRTPAQRSLSKVAEYRCWQHPYECWRLNSGVVCMAPVDVWIHYAQYLDVVELVVLAEAIARRWSITGERFAQRLESLRKVTGRRRCLAALGLMASSDSVQETRTRLVLRRNGLPECRTGYVVEDCERGMRYVVDMAYPERKVAIEYDGDHHRRFRSQYVRDQRKRDRLRQLGWTVIVVFADDLSDMRSQRRFVAQVAEALGIPVPGCPARECRCLADPRLAVNARRHERERLASRRRSMAR</sequence>
<comment type="caution">
    <text evidence="2">The sequence shown here is derived from an EMBL/GenBank/DDBJ whole genome shotgun (WGS) entry which is preliminary data.</text>
</comment>
<dbReference type="Gene3D" id="3.40.960.10">
    <property type="entry name" value="VSR Endonuclease"/>
    <property type="match status" value="1"/>
</dbReference>
<reference evidence="2" key="2">
    <citation type="journal article" date="2021" name="Sci. Rep.">
        <title>The distribution of antibiotic resistance genes in chicken gut microbiota commensals.</title>
        <authorList>
            <person name="Juricova H."/>
            <person name="Matiasovicova J."/>
            <person name="Kubasova T."/>
            <person name="Cejkova D."/>
            <person name="Rychlik I."/>
        </authorList>
    </citation>
    <scope>NUCLEOTIDE SEQUENCE</scope>
    <source>
        <strain evidence="2">An836</strain>
    </source>
</reference>
<dbReference type="SUPFAM" id="SSF52980">
    <property type="entry name" value="Restriction endonuclease-like"/>
    <property type="match status" value="1"/>
</dbReference>
<name>A0A938WUB8_9BIFI</name>
<gene>
    <name evidence="2" type="ORF">H7U32_00725</name>
</gene>
<dbReference type="RefSeq" id="WP_204467145.1">
    <property type="nucleotide sequence ID" value="NZ_JACLYU010000001.1"/>
</dbReference>